<dbReference type="AlphaFoldDB" id="A0A9W8AAY9"/>
<gene>
    <name evidence="4" type="ORF">IWQ60_003077</name>
</gene>
<accession>A0A9W8AAY9</accession>
<keyword evidence="1" id="KW-0378">Hydrolase</keyword>
<sequence length="365" mass="38276">MVHFTSFSILALALLAASVPVQADGYHRCHPASGSGTAPTVAATAVFQPGQYSLGSGLDGAGVDAQGALFVAHNGLADPSHTITKLTNIDQPSIFFTAPSQLTGAFGDVRFQTIKTGTGNQTQQLYITDLKTPRVFALPAASTSVQPDPNQFRVFCQDAQMMAPYGISVSRQGNVYIVGQKVVSTTKVGDGDLWLCNSQGHPTRLDTLTRPNGVDATYQGDTLYVAESTLTNGAVSGAKVWRYQLDPATGHVVVDAATKAPVKTVLVDFEMLDKTGSTPSYALVTDVNNNVFVSRNALNKVVKLSPQGQVLATITVPTSTISSMALGGSDGKTLYIVGTCAGSTTNGCVYSWTNDAAGSAWQMQQ</sequence>
<dbReference type="PANTHER" id="PTHR47572">
    <property type="entry name" value="LIPOPROTEIN-RELATED"/>
    <property type="match status" value="1"/>
</dbReference>
<comment type="caution">
    <text evidence="4">The sequence shown here is derived from an EMBL/GenBank/DDBJ whole genome shotgun (WGS) entry which is preliminary data.</text>
</comment>
<evidence type="ECO:0000256" key="1">
    <source>
        <dbReference type="ARBA" id="ARBA00022801"/>
    </source>
</evidence>
<dbReference type="InterPro" id="IPR011042">
    <property type="entry name" value="6-blade_b-propeller_TolB-like"/>
</dbReference>
<dbReference type="EMBL" id="JANBPT010000126">
    <property type="protein sequence ID" value="KAJ1927269.1"/>
    <property type="molecule type" value="Genomic_DNA"/>
</dbReference>
<dbReference type="Proteomes" id="UP001150569">
    <property type="component" value="Unassembled WGS sequence"/>
</dbReference>
<evidence type="ECO:0000256" key="2">
    <source>
        <dbReference type="SAM" id="SignalP"/>
    </source>
</evidence>
<dbReference type="InterPro" id="IPR013658">
    <property type="entry name" value="SGL"/>
</dbReference>
<dbReference type="InterPro" id="IPR051262">
    <property type="entry name" value="SMP-30/CGR1_Lactonase"/>
</dbReference>
<proteinExistence type="predicted"/>
<dbReference type="OrthoDB" id="423498at2759"/>
<protein>
    <recommendedName>
        <fullName evidence="3">SMP-30/Gluconolactonase/LRE-like region domain-containing protein</fullName>
    </recommendedName>
</protein>
<feature type="signal peptide" evidence="2">
    <location>
        <begin position="1"/>
        <end position="23"/>
    </location>
</feature>
<organism evidence="4 5">
    <name type="scientific">Tieghemiomyces parasiticus</name>
    <dbReference type="NCBI Taxonomy" id="78921"/>
    <lineage>
        <taxon>Eukaryota</taxon>
        <taxon>Fungi</taxon>
        <taxon>Fungi incertae sedis</taxon>
        <taxon>Zoopagomycota</taxon>
        <taxon>Kickxellomycotina</taxon>
        <taxon>Dimargaritomycetes</taxon>
        <taxon>Dimargaritales</taxon>
        <taxon>Dimargaritaceae</taxon>
        <taxon>Tieghemiomyces</taxon>
    </lineage>
</organism>
<evidence type="ECO:0000313" key="5">
    <source>
        <dbReference type="Proteomes" id="UP001150569"/>
    </source>
</evidence>
<name>A0A9W8AAY9_9FUNG</name>
<dbReference type="SUPFAM" id="SSF63829">
    <property type="entry name" value="Calcium-dependent phosphotriesterase"/>
    <property type="match status" value="1"/>
</dbReference>
<dbReference type="Pfam" id="PF08450">
    <property type="entry name" value="SGL"/>
    <property type="match status" value="1"/>
</dbReference>
<dbReference type="PANTHER" id="PTHR47572:SF4">
    <property type="entry name" value="LACTONASE DRP35"/>
    <property type="match status" value="1"/>
</dbReference>
<evidence type="ECO:0000313" key="4">
    <source>
        <dbReference type="EMBL" id="KAJ1927269.1"/>
    </source>
</evidence>
<keyword evidence="5" id="KW-1185">Reference proteome</keyword>
<reference evidence="4" key="1">
    <citation type="submission" date="2022-07" db="EMBL/GenBank/DDBJ databases">
        <title>Phylogenomic reconstructions and comparative analyses of Kickxellomycotina fungi.</title>
        <authorList>
            <person name="Reynolds N.K."/>
            <person name="Stajich J.E."/>
            <person name="Barry K."/>
            <person name="Grigoriev I.V."/>
            <person name="Crous P."/>
            <person name="Smith M.E."/>
        </authorList>
    </citation>
    <scope>NUCLEOTIDE SEQUENCE</scope>
    <source>
        <strain evidence="4">RSA 861</strain>
    </source>
</reference>
<keyword evidence="2" id="KW-0732">Signal</keyword>
<dbReference type="GO" id="GO:0016787">
    <property type="term" value="F:hydrolase activity"/>
    <property type="evidence" value="ECO:0007669"/>
    <property type="project" value="UniProtKB-KW"/>
</dbReference>
<evidence type="ECO:0000259" key="3">
    <source>
        <dbReference type="Pfam" id="PF08450"/>
    </source>
</evidence>
<feature type="domain" description="SMP-30/Gluconolactonase/LRE-like region" evidence="3">
    <location>
        <begin position="168"/>
        <end position="337"/>
    </location>
</feature>
<feature type="chain" id="PRO_5040793483" description="SMP-30/Gluconolactonase/LRE-like region domain-containing protein" evidence="2">
    <location>
        <begin position="24"/>
        <end position="365"/>
    </location>
</feature>
<dbReference type="Gene3D" id="2.120.10.30">
    <property type="entry name" value="TolB, C-terminal domain"/>
    <property type="match status" value="1"/>
</dbReference>